<dbReference type="EMBL" id="CAJNOH010014112">
    <property type="protein sequence ID" value="CAF1552185.1"/>
    <property type="molecule type" value="Genomic_DNA"/>
</dbReference>
<comment type="caution">
    <text evidence="1">The sequence shown here is derived from an EMBL/GenBank/DDBJ whole genome shotgun (WGS) entry which is preliminary data.</text>
</comment>
<evidence type="ECO:0000313" key="1">
    <source>
        <dbReference type="EMBL" id="CAF1552185.1"/>
    </source>
</evidence>
<reference evidence="1" key="1">
    <citation type="submission" date="2021-02" db="EMBL/GenBank/DDBJ databases">
        <authorList>
            <person name="Nowell W R."/>
        </authorList>
    </citation>
    <scope>NUCLEOTIDE SEQUENCE</scope>
</reference>
<dbReference type="PANTHER" id="PTHR46060">
    <property type="entry name" value="MARINER MOS1 TRANSPOSASE-LIKE PROTEIN"/>
    <property type="match status" value="1"/>
</dbReference>
<gene>
    <name evidence="2" type="ORF">JXQ802_LOCUS58019</name>
    <name evidence="1" type="ORF">PYM288_LOCUS41412</name>
</gene>
<organism evidence="1 3">
    <name type="scientific">Rotaria sordida</name>
    <dbReference type="NCBI Taxonomy" id="392033"/>
    <lineage>
        <taxon>Eukaryota</taxon>
        <taxon>Metazoa</taxon>
        <taxon>Spiralia</taxon>
        <taxon>Gnathifera</taxon>
        <taxon>Rotifera</taxon>
        <taxon>Eurotatoria</taxon>
        <taxon>Bdelloidea</taxon>
        <taxon>Philodinida</taxon>
        <taxon>Philodinidae</taxon>
        <taxon>Rotaria</taxon>
    </lineage>
</organism>
<dbReference type="Proteomes" id="UP000663870">
    <property type="component" value="Unassembled WGS sequence"/>
</dbReference>
<evidence type="ECO:0000313" key="4">
    <source>
        <dbReference type="Proteomes" id="UP000663870"/>
    </source>
</evidence>
<dbReference type="EMBL" id="CAJNOL010016003">
    <property type="protein sequence ID" value="CAF1673713.1"/>
    <property type="molecule type" value="Genomic_DNA"/>
</dbReference>
<keyword evidence="4" id="KW-1185">Reference proteome</keyword>
<name>A0A815WYP9_9BILA</name>
<evidence type="ECO:0000313" key="3">
    <source>
        <dbReference type="Proteomes" id="UP000663854"/>
    </source>
</evidence>
<evidence type="ECO:0000313" key="2">
    <source>
        <dbReference type="EMBL" id="CAF1673713.1"/>
    </source>
</evidence>
<sequence>MDKEYFRFYIKVYTALHIVPIVIPNELHTVFGDEAPPLRTVQRWSKWFRESREEVEDEERSDRPITETTSKNIRNVRNLINDNPYVTVGELEAQSGLSHGTVQRIISGHLQLKKLLHVMFPNI</sequence>
<protein>
    <submittedName>
        <fullName evidence="1">Uncharacterized protein</fullName>
    </submittedName>
</protein>
<dbReference type="AlphaFoldDB" id="A0A815WYP9"/>
<dbReference type="PANTHER" id="PTHR46060:SF1">
    <property type="entry name" value="MARINER MOS1 TRANSPOSASE-LIKE PROTEIN"/>
    <property type="match status" value="1"/>
</dbReference>
<dbReference type="Proteomes" id="UP000663854">
    <property type="component" value="Unassembled WGS sequence"/>
</dbReference>
<dbReference type="InterPro" id="IPR052709">
    <property type="entry name" value="Transposase-MT_Hybrid"/>
</dbReference>
<accession>A0A815WYP9</accession>
<proteinExistence type="predicted"/>